<name>A0A835QNX5_VANPL</name>
<dbReference type="PANTHER" id="PTHR47604">
    <property type="entry name" value="ADENYLYL CYCLASE"/>
    <property type="match status" value="1"/>
</dbReference>
<dbReference type="AlphaFoldDB" id="A0A835QNX5"/>
<evidence type="ECO:0000313" key="2">
    <source>
        <dbReference type="Proteomes" id="UP000636800"/>
    </source>
</evidence>
<dbReference type="OrthoDB" id="2113341at2759"/>
<comment type="caution">
    <text evidence="1">The sequence shown here is derived from an EMBL/GenBank/DDBJ whole genome shotgun (WGS) entry which is preliminary data.</text>
</comment>
<gene>
    <name evidence="1" type="ORF">HPP92_013697</name>
</gene>
<dbReference type="EMBL" id="JADCNL010000006">
    <property type="protein sequence ID" value="KAG0476856.1"/>
    <property type="molecule type" value="Genomic_DNA"/>
</dbReference>
<evidence type="ECO:0000313" key="1">
    <source>
        <dbReference type="EMBL" id="KAG0476856.1"/>
    </source>
</evidence>
<dbReference type="Proteomes" id="UP000636800">
    <property type="component" value="Chromosome 6"/>
</dbReference>
<proteinExistence type="predicted"/>
<protein>
    <submittedName>
        <fullName evidence="1">Uncharacterized protein</fullName>
    </submittedName>
</protein>
<sequence>MQKIMAVIQKNSLPLQPGTADIVFSICYDTNSWKLLLKYAKMFLKAGVKLHRTAYDNIMDFAAKIGDAKSIWKTEQHRTKHLKRHTITTAFSCAKDLPDDKKPYFADALQSLISEWPCELLKKKTEEDGEVFAEYLRSGIPVLFSSLRNNGIGTTVNLEELKF</sequence>
<organism evidence="1 2">
    <name type="scientific">Vanilla planifolia</name>
    <name type="common">Vanilla</name>
    <dbReference type="NCBI Taxonomy" id="51239"/>
    <lineage>
        <taxon>Eukaryota</taxon>
        <taxon>Viridiplantae</taxon>
        <taxon>Streptophyta</taxon>
        <taxon>Embryophyta</taxon>
        <taxon>Tracheophyta</taxon>
        <taxon>Spermatophyta</taxon>
        <taxon>Magnoliopsida</taxon>
        <taxon>Liliopsida</taxon>
        <taxon>Asparagales</taxon>
        <taxon>Orchidaceae</taxon>
        <taxon>Vanilloideae</taxon>
        <taxon>Vanilleae</taxon>
        <taxon>Vanilla</taxon>
    </lineage>
</organism>
<accession>A0A835QNX5</accession>
<dbReference type="PANTHER" id="PTHR47604:SF1">
    <property type="entry name" value="ADENYLYL CYCLASE"/>
    <property type="match status" value="1"/>
</dbReference>
<keyword evidence="2" id="KW-1185">Reference proteome</keyword>
<reference evidence="1 2" key="1">
    <citation type="journal article" date="2020" name="Nat. Food">
        <title>A phased Vanilla planifolia genome enables genetic improvement of flavour and production.</title>
        <authorList>
            <person name="Hasing T."/>
            <person name="Tang H."/>
            <person name="Brym M."/>
            <person name="Khazi F."/>
            <person name="Huang T."/>
            <person name="Chambers A.H."/>
        </authorList>
    </citation>
    <scope>NUCLEOTIDE SEQUENCE [LARGE SCALE GENOMIC DNA]</scope>
    <source>
        <tissue evidence="1">Leaf</tissue>
    </source>
</reference>